<name>A0ABR4ET19_9PEZI</name>
<accession>A0ABR4ET19</accession>
<feature type="domain" description="GPI inositol-deacylase winged helix" evidence="1">
    <location>
        <begin position="25"/>
        <end position="123"/>
    </location>
</feature>
<dbReference type="InterPro" id="IPR054471">
    <property type="entry name" value="GPIID_WHD"/>
</dbReference>
<protein>
    <recommendedName>
        <fullName evidence="1">GPI inositol-deacylase winged helix domain-containing protein</fullName>
    </recommendedName>
</protein>
<reference evidence="2 3" key="1">
    <citation type="submission" date="2024-03" db="EMBL/GenBank/DDBJ databases">
        <title>A high-quality draft genome sequence of Diaporthe vaccinii, a causative agent of upright dieback and viscid rot disease in cranberry plants.</title>
        <authorList>
            <person name="Sarrasin M."/>
            <person name="Lang B.F."/>
            <person name="Burger G."/>
        </authorList>
    </citation>
    <scope>NUCLEOTIDE SEQUENCE [LARGE SCALE GENOMIC DNA]</scope>
    <source>
        <strain evidence="2 3">IS7</strain>
    </source>
</reference>
<gene>
    <name evidence="2" type="ORF">FJTKL_07617</name>
</gene>
<dbReference type="EMBL" id="JBAWTH010000029">
    <property type="protein sequence ID" value="KAL2285586.1"/>
    <property type="molecule type" value="Genomic_DNA"/>
</dbReference>
<evidence type="ECO:0000313" key="3">
    <source>
        <dbReference type="Proteomes" id="UP001600888"/>
    </source>
</evidence>
<comment type="caution">
    <text evidence="2">The sequence shown here is derived from an EMBL/GenBank/DDBJ whole genome shotgun (WGS) entry which is preliminary data.</text>
</comment>
<evidence type="ECO:0000313" key="2">
    <source>
        <dbReference type="EMBL" id="KAL2285586.1"/>
    </source>
</evidence>
<dbReference type="Proteomes" id="UP001600888">
    <property type="component" value="Unassembled WGS sequence"/>
</dbReference>
<dbReference type="Pfam" id="PF22939">
    <property type="entry name" value="WHD_GPIID"/>
    <property type="match status" value="1"/>
</dbReference>
<evidence type="ECO:0000259" key="1">
    <source>
        <dbReference type="Pfam" id="PF22939"/>
    </source>
</evidence>
<proteinExistence type="predicted"/>
<dbReference type="PANTHER" id="PTHR10039:SF14">
    <property type="entry name" value="NACHT DOMAIN-CONTAINING PROTEIN"/>
    <property type="match status" value="1"/>
</dbReference>
<sequence>MDAILRSRDVYSIYTELLKSKGGAASAAKAKASKILSLILGAMRTLTVDELNVALAVKPDHDTFAESASGRKASSRTFQSTEYKIVYPSENHIKSICGHFVRIIHQKVYLVHQTAREFLLDEASWKDLEIVPVGIKAEEELWELSDSDSEGEEFHGASEPNFADSPESVTLPSEIGHSWQHTFSLESCHALLLEICTTYLYMLAKPCKGAVLGHPTKEVTCLLGYAARYWVAHFHKVCENIAPGNLSYYQGLCHPRFPGFTTWLGVHDVQNRAPAFSSGSVEEQQDLLIQKLALEPGLPGFGRDVMDRLDFAAVLETGVAKLQIVSCNPSRSQNIVFPVKADETGVVSLDFQLAARGGVTGHPDRDSRPLLAYGPPPPPERFVILR</sequence>
<keyword evidence="3" id="KW-1185">Reference proteome</keyword>
<organism evidence="2 3">
    <name type="scientific">Diaporthe vaccinii</name>
    <dbReference type="NCBI Taxonomy" id="105482"/>
    <lineage>
        <taxon>Eukaryota</taxon>
        <taxon>Fungi</taxon>
        <taxon>Dikarya</taxon>
        <taxon>Ascomycota</taxon>
        <taxon>Pezizomycotina</taxon>
        <taxon>Sordariomycetes</taxon>
        <taxon>Sordariomycetidae</taxon>
        <taxon>Diaporthales</taxon>
        <taxon>Diaporthaceae</taxon>
        <taxon>Diaporthe</taxon>
        <taxon>Diaporthe eres species complex</taxon>
    </lineage>
</organism>
<dbReference type="PANTHER" id="PTHR10039">
    <property type="entry name" value="AMELOGENIN"/>
    <property type="match status" value="1"/>
</dbReference>